<keyword evidence="2" id="KW-1185">Reference proteome</keyword>
<evidence type="ECO:0000313" key="2">
    <source>
        <dbReference type="Proteomes" id="UP000439752"/>
    </source>
</evidence>
<gene>
    <name evidence="1" type="ORF">EXIGUO9Y_310008</name>
</gene>
<sequence length="265" mass="30614">MLNYKVNVYMINGSRPKNGKSGSFKNLIYTSQFLSYTPVDLLHQLILNRLMIEQDKNTGLMYTLEVNTVIDQYVVDVRVYAEKTVDPQIERDLIEIIEREEVRHIPSLEIGKPDFAEFAHLVLHVKESSLRFTQDRVQSIFDESGVRGRIILQKERIDSHEPSHSIQLLIGGSEKSLYSLSQYQLDPLFRKYGLVIQSLNLLPFDLFSIREKVAMLSSADESRLWIDDITTSKNGRSHQICFHDGQECMTVICDYRGSIRSYKCS</sequence>
<proteinExistence type="predicted"/>
<dbReference type="AlphaFoldDB" id="A0A653IFZ7"/>
<reference evidence="1 2" key="1">
    <citation type="submission" date="2019-10" db="EMBL/GenBank/DDBJ databases">
        <authorList>
            <person name="Karimi E."/>
        </authorList>
    </citation>
    <scope>NUCLEOTIDE SEQUENCE [LARGE SCALE GENOMIC DNA]</scope>
    <source>
        <strain evidence="1">Exiguobacterium sp. 9Y</strain>
    </source>
</reference>
<name>A0A653IFZ7_9BACL</name>
<evidence type="ECO:0000313" key="1">
    <source>
        <dbReference type="EMBL" id="VWX37512.1"/>
    </source>
</evidence>
<dbReference type="Proteomes" id="UP000439752">
    <property type="component" value="Unassembled WGS sequence"/>
</dbReference>
<protein>
    <submittedName>
        <fullName evidence="1">Uncharacterized protein</fullName>
    </submittedName>
</protein>
<organism evidence="1 2">
    <name type="scientific">Exiguobacterium oxidotolerans</name>
    <dbReference type="NCBI Taxonomy" id="223958"/>
    <lineage>
        <taxon>Bacteria</taxon>
        <taxon>Bacillati</taxon>
        <taxon>Bacillota</taxon>
        <taxon>Bacilli</taxon>
        <taxon>Bacillales</taxon>
        <taxon>Bacillales Family XII. Incertae Sedis</taxon>
        <taxon>Exiguobacterium</taxon>
    </lineage>
</organism>
<accession>A0A653IFZ7</accession>
<dbReference type="RefSeq" id="WP_029330473.1">
    <property type="nucleotide sequence ID" value="NZ_LR732312.1"/>
</dbReference>
<dbReference type="EMBL" id="CABWKQ010000025">
    <property type="protein sequence ID" value="VWX37512.1"/>
    <property type="molecule type" value="Genomic_DNA"/>
</dbReference>